<gene>
    <name evidence="2" type="ORF">BU14_0052s0058</name>
</gene>
<proteinExistence type="predicted"/>
<sequence>MHHQRRRDEQRHHLDHHHEIGHRALVAHVQRVGGGRRVHLHLDALDQHRVLQHHENHERAGHQRRRLDGRRHVLVHSRLGCRLLHQHNHVVAHRVHDHHHLHAHHIVPHLQVHDRNLPLGKCVLHAHGRRMHHIQRQWYHDEQQHHLDHLHQPGHQALVGHEQRVGGGRLVRLHPDALDQHQVLQHHEHHERAGHQRHRFLGRRNNLHHRLHCRHLHRHDHDVVHRVLDHHHLRGQPLLRCHRARCHRRRRPSLA</sequence>
<evidence type="ECO:0000313" key="3">
    <source>
        <dbReference type="Proteomes" id="UP000218209"/>
    </source>
</evidence>
<feature type="region of interest" description="Disordered" evidence="1">
    <location>
        <begin position="1"/>
        <end position="21"/>
    </location>
</feature>
<dbReference type="EMBL" id="KV918775">
    <property type="protein sequence ID" value="OSX80443.1"/>
    <property type="molecule type" value="Genomic_DNA"/>
</dbReference>
<reference evidence="2 3" key="1">
    <citation type="submission" date="2017-03" db="EMBL/GenBank/DDBJ databases">
        <title>WGS assembly of Porphyra umbilicalis.</title>
        <authorList>
            <person name="Brawley S.H."/>
            <person name="Blouin N.A."/>
            <person name="Ficko-Blean E."/>
            <person name="Wheeler G.L."/>
            <person name="Lohr M."/>
            <person name="Goodson H.V."/>
            <person name="Jenkins J.W."/>
            <person name="Blaby-Haas C.E."/>
            <person name="Helliwell K.E."/>
            <person name="Chan C."/>
            <person name="Marriage T."/>
            <person name="Bhattacharya D."/>
            <person name="Klein A.S."/>
            <person name="Badis Y."/>
            <person name="Brodie J."/>
            <person name="Cao Y."/>
            <person name="Collen J."/>
            <person name="Dittami S.M."/>
            <person name="Gachon C.M."/>
            <person name="Green B.R."/>
            <person name="Karpowicz S."/>
            <person name="Kim J.W."/>
            <person name="Kudahl U."/>
            <person name="Lin S."/>
            <person name="Michel G."/>
            <person name="Mittag M."/>
            <person name="Olson B.J."/>
            <person name="Pangilinan J."/>
            <person name="Peng Y."/>
            <person name="Qiu H."/>
            <person name="Shu S."/>
            <person name="Singer J.T."/>
            <person name="Smith A.G."/>
            <person name="Sprecher B.N."/>
            <person name="Wagner V."/>
            <person name="Wang W."/>
            <person name="Wang Z.-Y."/>
            <person name="Yan J."/>
            <person name="Yarish C."/>
            <person name="Zoeuner-Riek S."/>
            <person name="Zhuang Y."/>
            <person name="Zou Y."/>
            <person name="Lindquist E.A."/>
            <person name="Grimwood J."/>
            <person name="Barry K."/>
            <person name="Rokhsar D.S."/>
            <person name="Schmutz J."/>
            <person name="Stiller J.W."/>
            <person name="Grossman A.R."/>
            <person name="Prochnik S.E."/>
        </authorList>
    </citation>
    <scope>NUCLEOTIDE SEQUENCE [LARGE SCALE GENOMIC DNA]</scope>
    <source>
        <strain evidence="2">4086291</strain>
    </source>
</reference>
<accession>A0A1X6PIE1</accession>
<keyword evidence="3" id="KW-1185">Reference proteome</keyword>
<dbReference type="Proteomes" id="UP000218209">
    <property type="component" value="Unassembled WGS sequence"/>
</dbReference>
<organism evidence="2 3">
    <name type="scientific">Porphyra umbilicalis</name>
    <name type="common">Purple laver</name>
    <name type="synonym">Red alga</name>
    <dbReference type="NCBI Taxonomy" id="2786"/>
    <lineage>
        <taxon>Eukaryota</taxon>
        <taxon>Rhodophyta</taxon>
        <taxon>Bangiophyceae</taxon>
        <taxon>Bangiales</taxon>
        <taxon>Bangiaceae</taxon>
        <taxon>Porphyra</taxon>
    </lineage>
</organism>
<evidence type="ECO:0000313" key="2">
    <source>
        <dbReference type="EMBL" id="OSX80443.1"/>
    </source>
</evidence>
<evidence type="ECO:0000256" key="1">
    <source>
        <dbReference type="SAM" id="MobiDB-lite"/>
    </source>
</evidence>
<name>A0A1X6PIE1_PORUM</name>
<protein>
    <submittedName>
        <fullName evidence="2">Uncharacterized protein</fullName>
    </submittedName>
</protein>
<dbReference type="AlphaFoldDB" id="A0A1X6PIE1"/>